<dbReference type="InterPro" id="IPR001031">
    <property type="entry name" value="Thioesterase"/>
</dbReference>
<name>A0ABN0ZGG4_9ACTN</name>
<dbReference type="SUPFAM" id="SSF53474">
    <property type="entry name" value="alpha/beta-Hydrolases"/>
    <property type="match status" value="1"/>
</dbReference>
<evidence type="ECO:0000256" key="1">
    <source>
        <dbReference type="ARBA" id="ARBA00007169"/>
    </source>
</evidence>
<reference evidence="3 4" key="1">
    <citation type="journal article" date="2019" name="Int. J. Syst. Evol. Microbiol.">
        <title>The Global Catalogue of Microorganisms (GCM) 10K type strain sequencing project: providing services to taxonomists for standard genome sequencing and annotation.</title>
        <authorList>
            <consortium name="The Broad Institute Genomics Platform"/>
            <consortium name="The Broad Institute Genome Sequencing Center for Infectious Disease"/>
            <person name="Wu L."/>
            <person name="Ma J."/>
        </authorList>
    </citation>
    <scope>NUCLEOTIDE SEQUENCE [LARGE SCALE GENOMIC DNA]</scope>
    <source>
        <strain evidence="3 4">JCM 4805</strain>
    </source>
</reference>
<evidence type="ECO:0000313" key="4">
    <source>
        <dbReference type="Proteomes" id="UP001500909"/>
    </source>
</evidence>
<dbReference type="PANTHER" id="PTHR11487">
    <property type="entry name" value="THIOESTERASE"/>
    <property type="match status" value="1"/>
</dbReference>
<keyword evidence="4" id="KW-1185">Reference proteome</keyword>
<comment type="caution">
    <text evidence="3">The sequence shown here is derived from an EMBL/GenBank/DDBJ whole genome shotgun (WGS) entry which is preliminary data.</text>
</comment>
<dbReference type="Proteomes" id="UP001500909">
    <property type="component" value="Unassembled WGS sequence"/>
</dbReference>
<dbReference type="PANTHER" id="PTHR11487:SF0">
    <property type="entry name" value="S-ACYL FATTY ACID SYNTHASE THIOESTERASE, MEDIUM CHAIN"/>
    <property type="match status" value="1"/>
</dbReference>
<organism evidence="3 4">
    <name type="scientific">Streptomyces olivaceiscleroticus</name>
    <dbReference type="NCBI Taxonomy" id="68245"/>
    <lineage>
        <taxon>Bacteria</taxon>
        <taxon>Bacillati</taxon>
        <taxon>Actinomycetota</taxon>
        <taxon>Actinomycetes</taxon>
        <taxon>Kitasatosporales</taxon>
        <taxon>Streptomycetaceae</taxon>
        <taxon>Streptomyces</taxon>
    </lineage>
</organism>
<dbReference type="InterPro" id="IPR012223">
    <property type="entry name" value="TEII"/>
</dbReference>
<gene>
    <name evidence="3" type="ORF">GCM10010361_07020</name>
</gene>
<dbReference type="GO" id="GO:0016787">
    <property type="term" value="F:hydrolase activity"/>
    <property type="evidence" value="ECO:0007669"/>
    <property type="project" value="UniProtKB-KW"/>
</dbReference>
<evidence type="ECO:0000259" key="2">
    <source>
        <dbReference type="Pfam" id="PF00975"/>
    </source>
</evidence>
<dbReference type="EMBL" id="BAAABY010000007">
    <property type="protein sequence ID" value="GAA0445823.1"/>
    <property type="molecule type" value="Genomic_DNA"/>
</dbReference>
<accession>A0ABN0ZGG4</accession>
<proteinExistence type="inferred from homology"/>
<dbReference type="InterPro" id="IPR029058">
    <property type="entry name" value="AB_hydrolase_fold"/>
</dbReference>
<dbReference type="Pfam" id="PF00975">
    <property type="entry name" value="Thioesterase"/>
    <property type="match status" value="1"/>
</dbReference>
<feature type="domain" description="Thioesterase" evidence="2">
    <location>
        <begin position="19"/>
        <end position="239"/>
    </location>
</feature>
<sequence>MTRQGRWFHTPEQRPDADRQLFFFPHAGGSAAYYHRWAALLPGVEVRAVQLPGRQERRTEPPYRRTGPLVEALHEAIEAELDDRPYAFFGHSLGALLGYRLAVAIQEDGGSGPALLGVSGWAPERFRPVDALLPLPDGEFAAAVRRFGVLPAEAGTDPELLALVLPAVRADLALVADYRDDGGGVGCPVAAYGGRTDPTLEPGGLTEWARRTPAFLGVSEFPGGHFYLTEHALAVATDFSRHMQRVSQQGKLDTDRKAGR</sequence>
<dbReference type="Gene3D" id="3.40.50.1820">
    <property type="entry name" value="alpha/beta hydrolase"/>
    <property type="match status" value="1"/>
</dbReference>
<dbReference type="RefSeq" id="WP_346092882.1">
    <property type="nucleotide sequence ID" value="NZ_BAAABY010000007.1"/>
</dbReference>
<protein>
    <submittedName>
        <fullName evidence="3">Alpha/beta fold hydrolase</fullName>
    </submittedName>
</protein>
<evidence type="ECO:0000313" key="3">
    <source>
        <dbReference type="EMBL" id="GAA0445823.1"/>
    </source>
</evidence>
<comment type="similarity">
    <text evidence="1">Belongs to the thioesterase family.</text>
</comment>
<keyword evidence="3" id="KW-0378">Hydrolase</keyword>